<comment type="caution">
    <text evidence="2">The sequence shown here is derived from an EMBL/GenBank/DDBJ whole genome shotgun (WGS) entry which is preliminary data.</text>
</comment>
<organism evidence="2 3">
    <name type="scientific">Penstemon smallii</name>
    <dbReference type="NCBI Taxonomy" id="265156"/>
    <lineage>
        <taxon>Eukaryota</taxon>
        <taxon>Viridiplantae</taxon>
        <taxon>Streptophyta</taxon>
        <taxon>Embryophyta</taxon>
        <taxon>Tracheophyta</taxon>
        <taxon>Spermatophyta</taxon>
        <taxon>Magnoliopsida</taxon>
        <taxon>eudicotyledons</taxon>
        <taxon>Gunneridae</taxon>
        <taxon>Pentapetalae</taxon>
        <taxon>asterids</taxon>
        <taxon>lamiids</taxon>
        <taxon>Lamiales</taxon>
        <taxon>Plantaginaceae</taxon>
        <taxon>Cheloneae</taxon>
        <taxon>Penstemon</taxon>
    </lineage>
</organism>
<evidence type="ECO:0000313" key="2">
    <source>
        <dbReference type="EMBL" id="KAL3846092.1"/>
    </source>
</evidence>
<evidence type="ECO:0000313" key="3">
    <source>
        <dbReference type="Proteomes" id="UP001634393"/>
    </source>
</evidence>
<dbReference type="Pfam" id="PF03478">
    <property type="entry name" value="Beta-prop_KIB1-4"/>
    <property type="match status" value="1"/>
</dbReference>
<dbReference type="InterPro" id="IPR005174">
    <property type="entry name" value="KIB1-4_b-propeller"/>
</dbReference>
<name>A0ABD3U9E9_9LAMI</name>
<protein>
    <recommendedName>
        <fullName evidence="1">KIB1-4 beta-propeller domain-containing protein</fullName>
    </recommendedName>
</protein>
<dbReference type="PANTHER" id="PTHR47123">
    <property type="entry name" value="F-BOX PROTEIN SKIP23"/>
    <property type="match status" value="1"/>
</dbReference>
<dbReference type="PANTHER" id="PTHR47123:SF15">
    <property type="entry name" value="F-BOX PROTEIN SKIP23"/>
    <property type="match status" value="1"/>
</dbReference>
<gene>
    <name evidence="2" type="ORF">ACJIZ3_003495</name>
</gene>
<reference evidence="2 3" key="1">
    <citation type="submission" date="2024-12" db="EMBL/GenBank/DDBJ databases">
        <title>The unique morphological basis and parallel evolutionary history of personate flowers in Penstemon.</title>
        <authorList>
            <person name="Depatie T.H."/>
            <person name="Wessinger C.A."/>
        </authorList>
    </citation>
    <scope>NUCLEOTIDE SEQUENCE [LARGE SCALE GENOMIC DNA]</scope>
    <source>
        <strain evidence="2">WTNN_2</strain>
        <tissue evidence="2">Leaf</tissue>
    </source>
</reference>
<dbReference type="AlphaFoldDB" id="A0ABD3U9E9"/>
<keyword evidence="3" id="KW-1185">Reference proteome</keyword>
<dbReference type="EMBL" id="JBJXBP010000002">
    <property type="protein sequence ID" value="KAL3846092.1"/>
    <property type="molecule type" value="Genomic_DNA"/>
</dbReference>
<feature type="domain" description="KIB1-4 beta-propeller" evidence="1">
    <location>
        <begin position="188"/>
        <end position="300"/>
    </location>
</feature>
<sequence>MVVGYRDAYKFDVFMLDADCAPPLYRHPSPPFVSTTSLIILMECLTSELGEEYTLLSSNHKHRYGRMNISVQKVALWRNKLADNDFVVLSIALDSDFVVCKNGDNEWLRIDKISMYGYVLVNTDVDLLLVVGYRDAYKFDYTLLSSNHKHRYGRMNTMVGYRDAYKFDVFMLDYTPLSSNHKHRYGRMNTSVRKVALWRNKLADNDFVVLSIALDKDFVVCNNGDNEWLRIDKISMYGYVDVFIRGMRFYALDSNCTLYLVNIENLSVTDGKKVLVNTDVDLLLVVGYRDAYKFDMFMLDADCAPPLYRHPSPPFVSTSSLIILMECLNSFPYAPCIVSNRLSPIHRGLSNLNEINT</sequence>
<accession>A0ABD3U9E9</accession>
<evidence type="ECO:0000259" key="1">
    <source>
        <dbReference type="Pfam" id="PF03478"/>
    </source>
</evidence>
<proteinExistence type="predicted"/>
<dbReference type="Proteomes" id="UP001634393">
    <property type="component" value="Unassembled WGS sequence"/>
</dbReference>
<dbReference type="InterPro" id="IPR051304">
    <property type="entry name" value="SCF_F-box_domain"/>
</dbReference>